<protein>
    <recommendedName>
        <fullName evidence="2">J domain-containing protein</fullName>
    </recommendedName>
</protein>
<feature type="compositionally biased region" description="Basic and acidic residues" evidence="1">
    <location>
        <begin position="363"/>
        <end position="379"/>
    </location>
</feature>
<comment type="caution">
    <text evidence="3">The sequence shown here is derived from an EMBL/GenBank/DDBJ whole genome shotgun (WGS) entry which is preliminary data.</text>
</comment>
<feature type="domain" description="J" evidence="2">
    <location>
        <begin position="7"/>
        <end position="75"/>
    </location>
</feature>
<evidence type="ECO:0000313" key="4">
    <source>
        <dbReference type="Proteomes" id="UP000275385"/>
    </source>
</evidence>
<feature type="compositionally biased region" description="Basic and acidic residues" evidence="1">
    <location>
        <begin position="115"/>
        <end position="124"/>
    </location>
</feature>
<dbReference type="PROSITE" id="PS00636">
    <property type="entry name" value="DNAJ_1"/>
    <property type="match status" value="1"/>
</dbReference>
<evidence type="ECO:0000313" key="3">
    <source>
        <dbReference type="EMBL" id="RKU41927.1"/>
    </source>
</evidence>
<dbReference type="GO" id="GO:0031072">
    <property type="term" value="F:heat shock protein binding"/>
    <property type="evidence" value="ECO:0007669"/>
    <property type="project" value="TreeGrafter"/>
</dbReference>
<evidence type="ECO:0000259" key="2">
    <source>
        <dbReference type="PROSITE" id="PS50076"/>
    </source>
</evidence>
<feature type="compositionally biased region" description="Basic and acidic residues" evidence="1">
    <location>
        <begin position="452"/>
        <end position="473"/>
    </location>
</feature>
<feature type="compositionally biased region" description="Polar residues" evidence="1">
    <location>
        <begin position="96"/>
        <end position="112"/>
    </location>
</feature>
<dbReference type="PRINTS" id="PR00625">
    <property type="entry name" value="JDOMAIN"/>
</dbReference>
<name>A0A420Y230_9PEZI</name>
<dbReference type="GO" id="GO:0005634">
    <property type="term" value="C:nucleus"/>
    <property type="evidence" value="ECO:0007669"/>
    <property type="project" value="TreeGrafter"/>
</dbReference>
<dbReference type="EMBL" id="QVQW01000065">
    <property type="protein sequence ID" value="RKU41927.1"/>
    <property type="molecule type" value="Genomic_DNA"/>
</dbReference>
<accession>A0A420Y230</accession>
<dbReference type="PANTHER" id="PTHR44144">
    <property type="entry name" value="DNAJ HOMOLOG SUBFAMILY C MEMBER 9"/>
    <property type="match status" value="1"/>
</dbReference>
<keyword evidence="4" id="KW-1185">Reference proteome</keyword>
<feature type="compositionally biased region" description="Basic and acidic residues" evidence="1">
    <location>
        <begin position="414"/>
        <end position="423"/>
    </location>
</feature>
<dbReference type="FunFam" id="1.10.287.110:FF:000073">
    <property type="entry name" value="DnaJ domain protein"/>
    <property type="match status" value="1"/>
</dbReference>
<proteinExistence type="predicted"/>
<feature type="compositionally biased region" description="Basic and acidic residues" evidence="1">
    <location>
        <begin position="265"/>
        <end position="293"/>
    </location>
</feature>
<dbReference type="InterPro" id="IPR018253">
    <property type="entry name" value="DnaJ_domain_CS"/>
</dbReference>
<dbReference type="OrthoDB" id="10250354at2759"/>
<gene>
    <name evidence="3" type="ORF">DL546_002454</name>
</gene>
<dbReference type="PROSITE" id="PS50076">
    <property type="entry name" value="DNAJ_2"/>
    <property type="match status" value="1"/>
</dbReference>
<dbReference type="Pfam" id="PF00226">
    <property type="entry name" value="DnaJ"/>
    <property type="match status" value="1"/>
</dbReference>
<dbReference type="GO" id="GO:0005737">
    <property type="term" value="C:cytoplasm"/>
    <property type="evidence" value="ECO:0007669"/>
    <property type="project" value="TreeGrafter"/>
</dbReference>
<dbReference type="Gene3D" id="1.10.287.110">
    <property type="entry name" value="DnaJ domain"/>
    <property type="match status" value="1"/>
</dbReference>
<feature type="region of interest" description="Disordered" evidence="1">
    <location>
        <begin position="87"/>
        <end position="131"/>
    </location>
</feature>
<sequence length="573" mass="66499">MSHLPPDPWKVLGIEKSADKAEIRKVYRKLVLSCHPDKVQDPTLKALKQDEFQRVQQAYELLNDDAERAKYEEQVKLHEMRLRAQAQAQAGLASKNMPNISVHRTTPRTPTAQHFEIRVAEPRSKPSPSRYPSYAKVYAQYHNPSYDDGFHSPDDEPRRRTERESAFEKSYRREDDRTKESRRGGDKDDKRRDDEQAERRRRDKEKEQLAKERREKEEKRSREKRRETESKSRLKAGPYVETQPMDDHVYPKTDKKKVASSSTKQYDDTRERSSTRRERAESPRVEVVGDKSDKTDLLKEAAASYIEKHRAKAKAVPPGLPPRAATFHEPLSYRTPPGVPPPPVDEYLEENVRRSSARVAHRRPSDPVHELPRRSKEKLAYAPDAHIASPSSPKDRAPPLSRSSTMPPGVEPDAPLRYRDSSARRPPPLGKSQTWAPGGGDVRPPAFEEFDDSAHRSRSRREPVEEVRREPIRRQTSYKVGPDRRTTSSRTADVYDDVYVLEEYDDARHMSGRRHRHDAYAPQYVETRDNSYYYDTPTQLPYKVKTSKPIAPDDIQYSQYSYPQTQRPIYAQQ</sequence>
<dbReference type="CDD" id="cd06257">
    <property type="entry name" value="DnaJ"/>
    <property type="match status" value="1"/>
</dbReference>
<dbReference type="InterPro" id="IPR001623">
    <property type="entry name" value="DnaJ_domain"/>
</dbReference>
<feature type="region of interest" description="Disordered" evidence="1">
    <location>
        <begin position="544"/>
        <end position="573"/>
    </location>
</feature>
<feature type="compositionally biased region" description="Polar residues" evidence="1">
    <location>
        <begin position="556"/>
        <end position="573"/>
    </location>
</feature>
<reference evidence="3 4" key="1">
    <citation type="submission" date="2018-08" db="EMBL/GenBank/DDBJ databases">
        <title>Draft genome of the lignicolous fungus Coniochaeta pulveracea.</title>
        <authorList>
            <person name="Borstlap C.J."/>
            <person name="De Witt R.N."/>
            <person name="Botha A."/>
            <person name="Volschenk H."/>
        </authorList>
    </citation>
    <scope>NUCLEOTIDE SEQUENCE [LARGE SCALE GENOMIC DNA]</scope>
    <source>
        <strain evidence="3 4">CAB683</strain>
    </source>
</reference>
<dbReference type="PANTHER" id="PTHR44144:SF1">
    <property type="entry name" value="DNAJ HOMOLOG SUBFAMILY C MEMBER 9"/>
    <property type="match status" value="1"/>
</dbReference>
<dbReference type="Proteomes" id="UP000275385">
    <property type="component" value="Unassembled WGS sequence"/>
</dbReference>
<dbReference type="AlphaFoldDB" id="A0A420Y230"/>
<dbReference type="STRING" id="177199.A0A420Y230"/>
<dbReference type="InterPro" id="IPR036869">
    <property type="entry name" value="J_dom_sf"/>
</dbReference>
<dbReference type="InterPro" id="IPR052594">
    <property type="entry name" value="J_domain-containing_protein"/>
</dbReference>
<feature type="region of interest" description="Disordered" evidence="1">
    <location>
        <begin position="310"/>
        <end position="492"/>
    </location>
</feature>
<evidence type="ECO:0000256" key="1">
    <source>
        <dbReference type="SAM" id="MobiDB-lite"/>
    </source>
</evidence>
<feature type="region of interest" description="Disordered" evidence="1">
    <location>
        <begin position="143"/>
        <end position="293"/>
    </location>
</feature>
<feature type="compositionally biased region" description="Basic and acidic residues" evidence="1">
    <location>
        <begin position="148"/>
        <end position="232"/>
    </location>
</feature>
<dbReference type="SUPFAM" id="SSF46565">
    <property type="entry name" value="Chaperone J-domain"/>
    <property type="match status" value="1"/>
</dbReference>
<organism evidence="3 4">
    <name type="scientific">Coniochaeta pulveracea</name>
    <dbReference type="NCBI Taxonomy" id="177199"/>
    <lineage>
        <taxon>Eukaryota</taxon>
        <taxon>Fungi</taxon>
        <taxon>Dikarya</taxon>
        <taxon>Ascomycota</taxon>
        <taxon>Pezizomycotina</taxon>
        <taxon>Sordariomycetes</taxon>
        <taxon>Sordariomycetidae</taxon>
        <taxon>Coniochaetales</taxon>
        <taxon>Coniochaetaceae</taxon>
        <taxon>Coniochaeta</taxon>
    </lineage>
</organism>
<feature type="compositionally biased region" description="Basic and acidic residues" evidence="1">
    <location>
        <begin position="245"/>
        <end position="257"/>
    </location>
</feature>
<dbReference type="SMART" id="SM00271">
    <property type="entry name" value="DnaJ"/>
    <property type="match status" value="1"/>
</dbReference>